<evidence type="ECO:0000313" key="2">
    <source>
        <dbReference type="Proteomes" id="UP000557307"/>
    </source>
</evidence>
<dbReference type="EMBL" id="JACHGF010000003">
    <property type="protein sequence ID" value="MBB5284321.1"/>
    <property type="molecule type" value="Genomic_DNA"/>
</dbReference>
<keyword evidence="2" id="KW-1185">Reference proteome</keyword>
<evidence type="ECO:0000313" key="1">
    <source>
        <dbReference type="EMBL" id="MBB5284321.1"/>
    </source>
</evidence>
<dbReference type="Proteomes" id="UP000557307">
    <property type="component" value="Unassembled WGS sequence"/>
</dbReference>
<dbReference type="AlphaFoldDB" id="A0A840TL95"/>
<organism evidence="1 2">
    <name type="scientific">Rhabdobacter roseus</name>
    <dbReference type="NCBI Taxonomy" id="1655419"/>
    <lineage>
        <taxon>Bacteria</taxon>
        <taxon>Pseudomonadati</taxon>
        <taxon>Bacteroidota</taxon>
        <taxon>Cytophagia</taxon>
        <taxon>Cytophagales</taxon>
        <taxon>Cytophagaceae</taxon>
        <taxon>Rhabdobacter</taxon>
    </lineage>
</organism>
<comment type="caution">
    <text evidence="1">The sequence shown here is derived from an EMBL/GenBank/DDBJ whole genome shotgun (WGS) entry which is preliminary data.</text>
</comment>
<protein>
    <submittedName>
        <fullName evidence="1">Uncharacterized protein</fullName>
    </submittedName>
</protein>
<accession>A0A840TL95</accession>
<sequence>MGKKQLKNQLPLDFSSRGDRIVLHLGQVPSQQAAEQLFEGLVQGRWMLEPAGEVADISSAQVIVRHMGHKLPYPETIKIAQLHDVEASFTGFSAIYRQKGWIFINARSEANERCYQTYLLAASLGLYPSYSSAEALAARAEHLVFETLLPAKDVQSFFYEGITKIPAFLAADIADFFKVPFPMVLKRALQLGIVSDEQYRNFMTVTPIASTKPSELFITQEGSMEDLESQLFGQDEDF</sequence>
<dbReference type="RefSeq" id="WP_184174270.1">
    <property type="nucleotide sequence ID" value="NZ_JACHGF010000003.1"/>
</dbReference>
<gene>
    <name evidence="1" type="ORF">HNQ92_002464</name>
</gene>
<name>A0A840TL95_9BACT</name>
<proteinExistence type="predicted"/>
<reference evidence="1 2" key="1">
    <citation type="submission" date="2020-08" db="EMBL/GenBank/DDBJ databases">
        <title>Genomic Encyclopedia of Type Strains, Phase IV (KMG-IV): sequencing the most valuable type-strain genomes for metagenomic binning, comparative biology and taxonomic classification.</title>
        <authorList>
            <person name="Goeker M."/>
        </authorList>
    </citation>
    <scope>NUCLEOTIDE SEQUENCE [LARGE SCALE GENOMIC DNA]</scope>
    <source>
        <strain evidence="1 2">DSM 105074</strain>
    </source>
</reference>